<organism evidence="4 5">
    <name type="scientific">Flavobacterium panici</name>
    <dbReference type="NCBI Taxonomy" id="2654843"/>
    <lineage>
        <taxon>Bacteria</taxon>
        <taxon>Pseudomonadati</taxon>
        <taxon>Bacteroidota</taxon>
        <taxon>Flavobacteriia</taxon>
        <taxon>Flavobacteriales</taxon>
        <taxon>Flavobacteriaceae</taxon>
        <taxon>Flavobacterium</taxon>
    </lineage>
</organism>
<gene>
    <name evidence="4" type="ORF">FLAPXU55_01504</name>
</gene>
<dbReference type="Pfam" id="PF12770">
    <property type="entry name" value="CHAT"/>
    <property type="match status" value="1"/>
</dbReference>
<dbReference type="PANTHER" id="PTHR10098">
    <property type="entry name" value="RAPSYN-RELATED"/>
    <property type="match status" value="1"/>
</dbReference>
<proteinExistence type="predicted"/>
<feature type="domain" description="CHAT" evidence="3">
    <location>
        <begin position="571"/>
        <end position="839"/>
    </location>
</feature>
<dbReference type="EMBL" id="CAIJDE010000034">
    <property type="protein sequence ID" value="CAC9973816.1"/>
    <property type="molecule type" value="Genomic_DNA"/>
</dbReference>
<reference evidence="4 5" key="1">
    <citation type="submission" date="2020-06" db="EMBL/GenBank/DDBJ databases">
        <authorList>
            <person name="Criscuolo A."/>
        </authorList>
    </citation>
    <scope>NUCLEOTIDE SEQUENCE [LARGE SCALE GENOMIC DNA]</scope>
    <source>
        <strain evidence="4">PXU-55</strain>
    </source>
</reference>
<evidence type="ECO:0000256" key="2">
    <source>
        <dbReference type="SAM" id="Phobius"/>
    </source>
</evidence>
<feature type="transmembrane region" description="Helical" evidence="2">
    <location>
        <begin position="849"/>
        <end position="869"/>
    </location>
</feature>
<accession>A0A9N8P172</accession>
<dbReference type="InterPro" id="IPR024983">
    <property type="entry name" value="CHAT_dom"/>
</dbReference>
<dbReference type="SUPFAM" id="SSF48452">
    <property type="entry name" value="TPR-like"/>
    <property type="match status" value="2"/>
</dbReference>
<evidence type="ECO:0000313" key="4">
    <source>
        <dbReference type="EMBL" id="CAC9973816.1"/>
    </source>
</evidence>
<dbReference type="AlphaFoldDB" id="A0A9N8P172"/>
<comment type="caution">
    <text evidence="4">The sequence shown here is derived from an EMBL/GenBank/DDBJ whole genome shotgun (WGS) entry which is preliminary data.</text>
</comment>
<dbReference type="InterPro" id="IPR011990">
    <property type="entry name" value="TPR-like_helical_dom_sf"/>
</dbReference>
<keyword evidence="1" id="KW-0175">Coiled coil</keyword>
<evidence type="ECO:0000256" key="1">
    <source>
        <dbReference type="SAM" id="Coils"/>
    </source>
</evidence>
<name>A0A9N8P172_9FLAO</name>
<dbReference type="Proteomes" id="UP000533639">
    <property type="component" value="Unassembled WGS sequence"/>
</dbReference>
<evidence type="ECO:0000259" key="3">
    <source>
        <dbReference type="Pfam" id="PF12770"/>
    </source>
</evidence>
<keyword evidence="2" id="KW-0472">Membrane</keyword>
<sequence length="886" mass="102017">MNLYNLYGLIFLFLTLNVFGQNQEDKIYNAVDSFVAHPSAKALQNLNAAEADFWRNPKSKTKDELLAIVVLNCNKAYYENQFGQTQNAISSYEKAWQIYQKQKLSNYDIIEFCLKPLGNLYTVLGDYDSAENTIKQYFFIVNTSKNYPDAQKQKFAAILNLSNVYQSSGKISLAIELLENTLKTEKLSNLQKGILWNNLGNNYLLSSGGNLLIPETYKKTENAFKSAVKYLENEKGQSETLSNSYRSLATFNRKGYNFKEAKSYLDKAEKLLLQTKNQQPRKLAKLYYEKALLLFDERKYDESTKQISDVFKILIPNFNSEDILPNQNQLYAETVLIDAIDLQAEILQLKQPKKALKAFDLSFYIEDLLMNSLIYENSKIISQLRSRNRTEKCISIYSNLYETERKVQYLEEAFQLSERTKSGILQRYRSNIKNASAEEKQLLQKLQNLNNAILKEQQKGDLADISEINNLIKKQNELMLSLKKIQSENQNYLSENCDLKAMFSKLENDKAMMVYYFMGSEKLYYFTLQHNRISLNQVPIGDGKIVNILFFINYFNDASSITNDITGYNRSGKAAYDLLSLPTNSVYQNLIIVPDGILNFLPFEALITQESKTTNFAKMHYLLNDFRIAYNTSANIYLNSRPVSKSEKTVLGVFPVFEKTAFELSYSKKELESIRSNFSGKYLENSSASFSNFKNNASHYSVLHLSTHASSGDIETPASIKFYDQEILYSELYNLHINPDLVVLSACETGIAKLYKAEGAMSIARGFQFAGAQNLLFSLWKVNDFTTSVFMSDFYKNIKNDVSYFEANSNAKLEYLNDKSIPNAKKSPYYWSSFVYYGSISAEEKSGNYIYYVISFLIVIGLFLIFNPYRKWKIFTRFSKKRNTKK</sequence>
<dbReference type="RefSeq" id="WP_180857173.1">
    <property type="nucleotide sequence ID" value="NZ_CAIJDE010000034.1"/>
</dbReference>
<evidence type="ECO:0000313" key="5">
    <source>
        <dbReference type="Proteomes" id="UP000533639"/>
    </source>
</evidence>
<keyword evidence="2" id="KW-0812">Transmembrane</keyword>
<dbReference type="Gene3D" id="1.25.40.10">
    <property type="entry name" value="Tetratricopeptide repeat domain"/>
    <property type="match status" value="1"/>
</dbReference>
<keyword evidence="2" id="KW-1133">Transmembrane helix</keyword>
<protein>
    <recommendedName>
        <fullName evidence="3">CHAT domain-containing protein</fullName>
    </recommendedName>
</protein>
<keyword evidence="5" id="KW-1185">Reference proteome</keyword>
<feature type="coiled-coil region" evidence="1">
    <location>
        <begin position="425"/>
        <end position="488"/>
    </location>
</feature>